<accession>A0A0P1B718</accession>
<dbReference type="Proteomes" id="UP000054928">
    <property type="component" value="Unassembled WGS sequence"/>
</dbReference>
<proteinExistence type="predicted"/>
<dbReference type="RefSeq" id="XP_024586493.1">
    <property type="nucleotide sequence ID" value="XM_024721389.1"/>
</dbReference>
<organism evidence="1 2">
    <name type="scientific">Plasmopara halstedii</name>
    <name type="common">Downy mildew of sunflower</name>
    <dbReference type="NCBI Taxonomy" id="4781"/>
    <lineage>
        <taxon>Eukaryota</taxon>
        <taxon>Sar</taxon>
        <taxon>Stramenopiles</taxon>
        <taxon>Oomycota</taxon>
        <taxon>Peronosporomycetes</taxon>
        <taxon>Peronosporales</taxon>
        <taxon>Peronosporaceae</taxon>
        <taxon>Plasmopara</taxon>
    </lineage>
</organism>
<sequence>MPSSRMGITTCCRVVRLSPLFHYERKSSRSHTRRFEVSYGGQLLGGADSAFALKTDSYFFVSQE</sequence>
<keyword evidence="2" id="KW-1185">Reference proteome</keyword>
<evidence type="ECO:0000313" key="2">
    <source>
        <dbReference type="Proteomes" id="UP000054928"/>
    </source>
</evidence>
<name>A0A0P1B718_PLAHL</name>
<dbReference type="EMBL" id="CCYD01003101">
    <property type="protein sequence ID" value="CEG50124.1"/>
    <property type="molecule type" value="Genomic_DNA"/>
</dbReference>
<protein>
    <submittedName>
        <fullName evidence="1">Uncharacterized protein</fullName>
    </submittedName>
</protein>
<reference evidence="2" key="1">
    <citation type="submission" date="2014-09" db="EMBL/GenBank/DDBJ databases">
        <authorList>
            <person name="Sharma Rahul"/>
            <person name="Thines Marco"/>
        </authorList>
    </citation>
    <scope>NUCLEOTIDE SEQUENCE [LARGE SCALE GENOMIC DNA]</scope>
</reference>
<dbReference type="GeneID" id="36402905"/>
<dbReference type="AlphaFoldDB" id="A0A0P1B718"/>
<evidence type="ECO:0000313" key="1">
    <source>
        <dbReference type="EMBL" id="CEG50124.1"/>
    </source>
</evidence>